<dbReference type="OrthoDB" id="10255543at2759"/>
<keyword evidence="7" id="KW-1185">Reference proteome</keyword>
<accession>A0A811KWT3</accession>
<feature type="domain" description="Lipid-binding serum glycoprotein C-terminal" evidence="5">
    <location>
        <begin position="302"/>
        <end position="517"/>
    </location>
</feature>
<evidence type="ECO:0000313" key="7">
    <source>
        <dbReference type="Proteomes" id="UP000614601"/>
    </source>
</evidence>
<evidence type="ECO:0000259" key="5">
    <source>
        <dbReference type="SMART" id="SM00329"/>
    </source>
</evidence>
<dbReference type="PANTHER" id="PTHR10504:SF131">
    <property type="entry name" value="BPI2 DOMAIN-CONTAINING PROTEIN"/>
    <property type="match status" value="1"/>
</dbReference>
<dbReference type="Proteomes" id="UP000783686">
    <property type="component" value="Unassembled WGS sequence"/>
</dbReference>
<dbReference type="AlphaFoldDB" id="A0A811KWT3"/>
<dbReference type="Pfam" id="PF02886">
    <property type="entry name" value="LBP_BPI_CETP_C"/>
    <property type="match status" value="1"/>
</dbReference>
<keyword evidence="3" id="KW-0732">Signal</keyword>
<evidence type="ECO:0008006" key="8">
    <source>
        <dbReference type="Google" id="ProtNLM"/>
    </source>
</evidence>
<keyword evidence="2" id="KW-1015">Disulfide bond</keyword>
<dbReference type="SMART" id="SM00328">
    <property type="entry name" value="BPI1"/>
    <property type="match status" value="1"/>
</dbReference>
<evidence type="ECO:0000259" key="4">
    <source>
        <dbReference type="SMART" id="SM00328"/>
    </source>
</evidence>
<dbReference type="Proteomes" id="UP000614601">
    <property type="component" value="Unassembled WGS sequence"/>
</dbReference>
<feature type="domain" description="Lipid-binding serum glycoprotein N-terminal" evidence="4">
    <location>
        <begin position="41"/>
        <end position="278"/>
    </location>
</feature>
<comment type="caution">
    <text evidence="6">The sequence shown here is derived from an EMBL/GenBank/DDBJ whole genome shotgun (WGS) entry which is preliminary data.</text>
</comment>
<dbReference type="PANTHER" id="PTHR10504">
    <property type="entry name" value="BACTERICIDAL PERMEABILITY-INCREASING BPI PROTEIN-RELATED"/>
    <property type="match status" value="1"/>
</dbReference>
<dbReference type="InterPro" id="IPR017942">
    <property type="entry name" value="Lipid-bd_serum_glycop_N"/>
</dbReference>
<evidence type="ECO:0000256" key="3">
    <source>
        <dbReference type="SAM" id="SignalP"/>
    </source>
</evidence>
<dbReference type="GO" id="GO:0008289">
    <property type="term" value="F:lipid binding"/>
    <property type="evidence" value="ECO:0007669"/>
    <property type="project" value="InterPro"/>
</dbReference>
<gene>
    <name evidence="6" type="ORF">BOKJ2_LOCUS8458</name>
</gene>
<evidence type="ECO:0000313" key="6">
    <source>
        <dbReference type="EMBL" id="CAD5219466.1"/>
    </source>
</evidence>
<dbReference type="Gene3D" id="3.15.10.10">
    <property type="entry name" value="Bactericidal permeability-increasing protein, domain 1"/>
    <property type="match status" value="1"/>
</dbReference>
<organism evidence="6 7">
    <name type="scientific">Bursaphelenchus okinawaensis</name>
    <dbReference type="NCBI Taxonomy" id="465554"/>
    <lineage>
        <taxon>Eukaryota</taxon>
        <taxon>Metazoa</taxon>
        <taxon>Ecdysozoa</taxon>
        <taxon>Nematoda</taxon>
        <taxon>Chromadorea</taxon>
        <taxon>Rhabditida</taxon>
        <taxon>Tylenchina</taxon>
        <taxon>Tylenchomorpha</taxon>
        <taxon>Aphelenchoidea</taxon>
        <taxon>Aphelenchoididae</taxon>
        <taxon>Bursaphelenchus</taxon>
    </lineage>
</organism>
<dbReference type="InterPro" id="IPR001124">
    <property type="entry name" value="Lipid-bd_serum_glycop_C"/>
</dbReference>
<protein>
    <recommendedName>
        <fullName evidence="8">BPI2 domain-containing protein</fullName>
    </recommendedName>
</protein>
<dbReference type="EMBL" id="CAJFDH010000004">
    <property type="protein sequence ID" value="CAD5219466.1"/>
    <property type="molecule type" value="Genomic_DNA"/>
</dbReference>
<dbReference type="SMART" id="SM00329">
    <property type="entry name" value="BPI2"/>
    <property type="match status" value="1"/>
</dbReference>
<dbReference type="InterPro" id="IPR032942">
    <property type="entry name" value="BPI/LBP/Plunc"/>
</dbReference>
<feature type="chain" id="PRO_5036221192" description="BPI2 domain-containing protein" evidence="3">
    <location>
        <begin position="20"/>
        <end position="541"/>
    </location>
</feature>
<dbReference type="Gene3D" id="3.15.20.10">
    <property type="entry name" value="Bactericidal permeability-increasing protein, domain 2"/>
    <property type="match status" value="1"/>
</dbReference>
<dbReference type="InterPro" id="IPR017943">
    <property type="entry name" value="Bactericidal_perm-incr_a/b_dom"/>
</dbReference>
<proteinExistence type="inferred from homology"/>
<dbReference type="EMBL" id="CAJFCW020000004">
    <property type="protein sequence ID" value="CAG9112557.1"/>
    <property type="molecule type" value="Genomic_DNA"/>
</dbReference>
<name>A0A811KWT3_9BILA</name>
<feature type="signal peptide" evidence="3">
    <location>
        <begin position="1"/>
        <end position="19"/>
    </location>
</feature>
<comment type="similarity">
    <text evidence="1">Belongs to the BPI/LBP/Plunc superfamily. BPI/LBP family.</text>
</comment>
<reference evidence="6" key="1">
    <citation type="submission" date="2020-09" db="EMBL/GenBank/DDBJ databases">
        <authorList>
            <person name="Kikuchi T."/>
        </authorList>
    </citation>
    <scope>NUCLEOTIDE SEQUENCE</scope>
    <source>
        <strain evidence="6">SH1</strain>
    </source>
</reference>
<evidence type="ECO:0000256" key="2">
    <source>
        <dbReference type="ARBA" id="ARBA00023157"/>
    </source>
</evidence>
<dbReference type="SUPFAM" id="SSF55394">
    <property type="entry name" value="Bactericidal permeability-increasing protein, BPI"/>
    <property type="match status" value="2"/>
</dbReference>
<evidence type="ECO:0000256" key="1">
    <source>
        <dbReference type="ARBA" id="ARBA00007292"/>
    </source>
</evidence>
<sequence>MIKLFSLIFPFVLISSTVSRIVLLHNNKWNPHYGNPGVKLRLTQRGAEHLKNVGVKLLNERIAQLQGFHVQHSFSQPGIEGYIHVNDIKTLSFQPPSASFIKFSAPSFITFAIENTAISLAGRFLGVAGAGVFQVPGQVSGHMSGMSVSLTTSFRATQDGLMAVNVVNCSTVIQQSNFVLQPEGPLSTIVKTFEAQINDVIRQRIPSIFCKGLQDIIEKNSPNLFRRLATAQLQDHFQGFNSSEVIESFIRRFTHGLYIDGSNIADPIVTNDFFETQQKGELRYNNSQASAPFYPRPIPQDNDSDRMLYLYGSDYTLNSLLYHAYQTDKLTIKIEEATLSEQFKGFVKTTGDGKGKEGDFASSICVGTLIPKISEAYPNTTTKFVLLPHGLPEMTFVDGVSSMDLRTRILTYVDDHGVDRQILVSSADGLADIKMMAEDGRFSGDLKLRKLNVRLHRSGIAGVEPDSIAQLAPLAKTFLGPQLSKGLKQGLPYPLKGSITFIDPKLSLHDGYVRLATDFELGEESLRSKVYEAFERIKNSI</sequence>
<dbReference type="GO" id="GO:0005615">
    <property type="term" value="C:extracellular space"/>
    <property type="evidence" value="ECO:0007669"/>
    <property type="project" value="TreeGrafter"/>
</dbReference>